<dbReference type="Gene3D" id="3.40.30.10">
    <property type="entry name" value="Glutaredoxin"/>
    <property type="match status" value="1"/>
</dbReference>
<feature type="compositionally biased region" description="Low complexity" evidence="3">
    <location>
        <begin position="7"/>
        <end position="26"/>
    </location>
</feature>
<feature type="region of interest" description="Disordered" evidence="3">
    <location>
        <begin position="1"/>
        <end position="26"/>
    </location>
</feature>
<dbReference type="PANTHER" id="PTHR45663">
    <property type="entry name" value="GEO12009P1"/>
    <property type="match status" value="1"/>
</dbReference>
<dbReference type="PANTHER" id="PTHR45663:SF11">
    <property type="entry name" value="GEO12009P1"/>
    <property type="match status" value="1"/>
</dbReference>
<keyword evidence="6" id="KW-1185">Reference proteome</keyword>
<evidence type="ECO:0000256" key="1">
    <source>
        <dbReference type="ARBA" id="ARBA00008987"/>
    </source>
</evidence>
<organism evidence="5 6">
    <name type="scientific">Streptomyces malaysiensis</name>
    <dbReference type="NCBI Taxonomy" id="92644"/>
    <lineage>
        <taxon>Bacteria</taxon>
        <taxon>Bacillati</taxon>
        <taxon>Actinomycetota</taxon>
        <taxon>Actinomycetes</taxon>
        <taxon>Kitasatosporales</taxon>
        <taxon>Streptomycetaceae</taxon>
        <taxon>Streptomyces</taxon>
        <taxon>Streptomyces violaceusniger group</taxon>
    </lineage>
</organism>
<gene>
    <name evidence="5" type="ORF">I1A49_10385</name>
</gene>
<name>A0ABX6WKP0_STRMQ</name>
<evidence type="ECO:0000313" key="6">
    <source>
        <dbReference type="Proteomes" id="UP000663421"/>
    </source>
</evidence>
<dbReference type="Pfam" id="PF00085">
    <property type="entry name" value="Thioredoxin"/>
    <property type="match status" value="1"/>
</dbReference>
<evidence type="ECO:0000256" key="3">
    <source>
        <dbReference type="SAM" id="MobiDB-lite"/>
    </source>
</evidence>
<dbReference type="Proteomes" id="UP000663421">
    <property type="component" value="Chromosome"/>
</dbReference>
<dbReference type="InterPro" id="IPR036249">
    <property type="entry name" value="Thioredoxin-like_sf"/>
</dbReference>
<evidence type="ECO:0000259" key="4">
    <source>
        <dbReference type="Pfam" id="PF00085"/>
    </source>
</evidence>
<proteinExistence type="inferred from homology"/>
<dbReference type="SUPFAM" id="SSF52833">
    <property type="entry name" value="Thioredoxin-like"/>
    <property type="match status" value="1"/>
</dbReference>
<protein>
    <submittedName>
        <fullName evidence="5">Thioredoxin family protein</fullName>
    </submittedName>
</protein>
<reference evidence="5 6" key="1">
    <citation type="submission" date="2020-11" db="EMBL/GenBank/DDBJ databases">
        <title>Complete genome sequence unveiled secondary metabolic potentials in Streptomyces solisilvae HNM0141.</title>
        <authorList>
            <person name="Huang X."/>
        </authorList>
    </citation>
    <scope>NUCLEOTIDE SEQUENCE [LARGE SCALE GENOMIC DNA]</scope>
    <source>
        <strain evidence="5 6">HNM0141</strain>
    </source>
</reference>
<dbReference type="CDD" id="cd02947">
    <property type="entry name" value="TRX_family"/>
    <property type="match status" value="1"/>
</dbReference>
<evidence type="ECO:0000313" key="5">
    <source>
        <dbReference type="EMBL" id="QPI61658.1"/>
    </source>
</evidence>
<dbReference type="InterPro" id="IPR013766">
    <property type="entry name" value="Thioredoxin_domain"/>
</dbReference>
<comment type="similarity">
    <text evidence="1">Belongs to the thioredoxin family.</text>
</comment>
<keyword evidence="2" id="KW-0676">Redox-active center</keyword>
<accession>A0ABX6WKP0</accession>
<sequence length="110" mass="11500">MSRCPEAHGAGAHPGRAGPSLPAWRTPSPSCAACASVSRSSTLAGRVKLVKADIDRNPHLAQRFEVQAVPTLLILDKGKPVARRAGAAPAGTLRSWVEQVAAGRRDSERG</sequence>
<feature type="domain" description="Thioredoxin" evidence="4">
    <location>
        <begin position="40"/>
        <end position="98"/>
    </location>
</feature>
<dbReference type="EMBL" id="CP065050">
    <property type="protein sequence ID" value="QPI61658.1"/>
    <property type="molecule type" value="Genomic_DNA"/>
</dbReference>
<evidence type="ECO:0000256" key="2">
    <source>
        <dbReference type="ARBA" id="ARBA00023284"/>
    </source>
</evidence>